<gene>
    <name evidence="1" type="ORF">I551_6069</name>
</gene>
<dbReference type="Proteomes" id="UP000020681">
    <property type="component" value="Unassembled WGS sequence"/>
</dbReference>
<evidence type="ECO:0000313" key="1">
    <source>
        <dbReference type="EMBL" id="EUA87425.1"/>
    </source>
</evidence>
<keyword evidence="2" id="KW-1185">Reference proteome</keyword>
<sequence length="49" mass="5198">MPSRFGTTAEALICPAGLAPGLRIGTKIAMFSNLLQYGRQLPPRAAPDQ</sequence>
<name>A0ABP3A7M2_MYCUL</name>
<accession>A0ABP3A7M2</accession>
<evidence type="ECO:0000313" key="2">
    <source>
        <dbReference type="Proteomes" id="UP000020681"/>
    </source>
</evidence>
<dbReference type="EMBL" id="JAOL01000162">
    <property type="protein sequence ID" value="EUA87425.1"/>
    <property type="molecule type" value="Genomic_DNA"/>
</dbReference>
<proteinExistence type="predicted"/>
<reference evidence="1 2" key="1">
    <citation type="submission" date="2014-01" db="EMBL/GenBank/DDBJ databases">
        <authorList>
            <person name="Dobos K."/>
            <person name="Lenaerts A."/>
            <person name="Ordway D."/>
            <person name="DeGroote M.A."/>
            <person name="Parker T."/>
            <person name="Sizemore C."/>
            <person name="Tallon L.J."/>
            <person name="Sadzewicz L.K."/>
            <person name="Sengamalay N."/>
            <person name="Fraser C.M."/>
            <person name="Hine E."/>
            <person name="Shefchek K.A."/>
            <person name="Das S.P."/>
            <person name="Tettelin H."/>
        </authorList>
    </citation>
    <scope>NUCLEOTIDE SEQUENCE [LARGE SCALE GENOMIC DNA]</scope>
    <source>
        <strain evidence="1 2">Harvey</strain>
    </source>
</reference>
<organism evidence="1 2">
    <name type="scientific">Mycobacterium ulcerans str. Harvey</name>
    <dbReference type="NCBI Taxonomy" id="1299332"/>
    <lineage>
        <taxon>Bacteria</taxon>
        <taxon>Bacillati</taxon>
        <taxon>Actinomycetota</taxon>
        <taxon>Actinomycetes</taxon>
        <taxon>Mycobacteriales</taxon>
        <taxon>Mycobacteriaceae</taxon>
        <taxon>Mycobacterium</taxon>
        <taxon>Mycobacterium ulcerans group</taxon>
    </lineage>
</organism>
<protein>
    <submittedName>
        <fullName evidence="1">Uncharacterized protein</fullName>
    </submittedName>
</protein>
<comment type="caution">
    <text evidence="1">The sequence shown here is derived from an EMBL/GenBank/DDBJ whole genome shotgun (WGS) entry which is preliminary data.</text>
</comment>